<dbReference type="GO" id="GO:0000287">
    <property type="term" value="F:magnesium ion binding"/>
    <property type="evidence" value="ECO:0007669"/>
    <property type="project" value="UniProtKB-UniRule"/>
</dbReference>
<evidence type="ECO:0000256" key="2">
    <source>
        <dbReference type="HAMAP-Rule" id="MF_01139"/>
    </source>
</evidence>
<dbReference type="KEGG" id="aqg:HRU87_03075"/>
<dbReference type="Gene3D" id="3.40.1180.10">
    <property type="entry name" value="Decaprenyl diphosphate synthase-like"/>
    <property type="match status" value="1"/>
</dbReference>
<dbReference type="GO" id="GO:0030145">
    <property type="term" value="F:manganese ion binding"/>
    <property type="evidence" value="ECO:0007669"/>
    <property type="project" value="TreeGrafter"/>
</dbReference>
<dbReference type="HAMAP" id="MF_01139">
    <property type="entry name" value="ISPT"/>
    <property type="match status" value="1"/>
</dbReference>
<dbReference type="GO" id="GO:0033850">
    <property type="term" value="F:Z-farnesyl diphosphate synthase activity"/>
    <property type="evidence" value="ECO:0007669"/>
    <property type="project" value="TreeGrafter"/>
</dbReference>
<feature type="binding site" evidence="2">
    <location>
        <position position="31"/>
    </location>
    <ligand>
        <name>substrate</name>
    </ligand>
</feature>
<organism evidence="3 4">
    <name type="scientific">Aquiluna borgnonia</name>
    <dbReference type="NCBI Taxonomy" id="2499157"/>
    <lineage>
        <taxon>Bacteria</taxon>
        <taxon>Bacillati</taxon>
        <taxon>Actinomycetota</taxon>
        <taxon>Actinomycetes</taxon>
        <taxon>Micrococcales</taxon>
        <taxon>Microbacteriaceae</taxon>
        <taxon>Luna cluster</taxon>
        <taxon>Luna-1 subcluster</taxon>
        <taxon>Aquiluna</taxon>
    </lineage>
</organism>
<proteinExistence type="inferred from homology"/>
<dbReference type="RefSeq" id="WP_173493484.1">
    <property type="nucleotide sequence ID" value="NZ_CP054056.1"/>
</dbReference>
<comment type="cofactor">
    <cofactor evidence="2">
        <name>Mg(2+)</name>
        <dbReference type="ChEBI" id="CHEBI:18420"/>
    </cofactor>
    <text evidence="2">Binds 2 magnesium ions per subunit.</text>
</comment>
<dbReference type="InterPro" id="IPR036424">
    <property type="entry name" value="UPP_synth-like_sf"/>
</dbReference>
<feature type="active site" evidence="2">
    <location>
        <position position="26"/>
    </location>
</feature>
<dbReference type="PANTHER" id="PTHR10291">
    <property type="entry name" value="DEHYDRODOLICHYL DIPHOSPHATE SYNTHASE FAMILY MEMBER"/>
    <property type="match status" value="1"/>
</dbReference>
<reference evidence="3 4" key="1">
    <citation type="submission" date="2020-05" db="EMBL/GenBank/DDBJ databases">
        <title>Aquirufa sp. strain 15G-AUS-rot a new Aquirufa species.</title>
        <authorList>
            <person name="Pitt A."/>
            <person name="Hahn M.W."/>
        </authorList>
    </citation>
    <scope>NUCLEOTIDE SEQUENCE [LARGE SCALE GENOMIC DNA]</scope>
    <source>
        <strain evidence="3 4">15G-AUS-rot</strain>
    </source>
</reference>
<comment type="similarity">
    <text evidence="2">Belongs to the UPP synthase family.</text>
</comment>
<evidence type="ECO:0000313" key="4">
    <source>
        <dbReference type="Proteomes" id="UP000501003"/>
    </source>
</evidence>
<keyword evidence="2" id="KW-0479">Metal-binding</keyword>
<keyword evidence="1 2" id="KW-0808">Transferase</keyword>
<dbReference type="GO" id="GO:0005829">
    <property type="term" value="C:cytosol"/>
    <property type="evidence" value="ECO:0007669"/>
    <property type="project" value="TreeGrafter"/>
</dbReference>
<dbReference type="EMBL" id="CP054056">
    <property type="protein sequence ID" value="QKJ25187.1"/>
    <property type="molecule type" value="Genomic_DNA"/>
</dbReference>
<keyword evidence="4" id="KW-1185">Reference proteome</keyword>
<dbReference type="InterPro" id="IPR018520">
    <property type="entry name" value="UPP_synth-like_CS"/>
</dbReference>
<dbReference type="SUPFAM" id="SSF64005">
    <property type="entry name" value="Undecaprenyl diphosphate synthase"/>
    <property type="match status" value="1"/>
</dbReference>
<evidence type="ECO:0000256" key="1">
    <source>
        <dbReference type="ARBA" id="ARBA00022679"/>
    </source>
</evidence>
<feature type="binding site" evidence="2">
    <location>
        <position position="26"/>
    </location>
    <ligand>
        <name>Mg(2+)</name>
        <dbReference type="ChEBI" id="CHEBI:18420"/>
    </ligand>
</feature>
<feature type="binding site" evidence="2">
    <location>
        <position position="43"/>
    </location>
    <ligand>
        <name>substrate</name>
    </ligand>
</feature>
<dbReference type="PANTHER" id="PTHR10291:SF0">
    <property type="entry name" value="DEHYDRODOLICHYL DIPHOSPHATE SYNTHASE 2"/>
    <property type="match status" value="1"/>
</dbReference>
<feature type="binding site" evidence="2">
    <location>
        <position position="77"/>
    </location>
    <ligand>
        <name>substrate</name>
    </ligand>
</feature>
<feature type="binding site" evidence="2">
    <location>
        <begin position="27"/>
        <end position="30"/>
    </location>
    <ligand>
        <name>substrate</name>
    </ligand>
</feature>
<feature type="binding site" evidence="2">
    <location>
        <position position="194"/>
    </location>
    <ligand>
        <name>substrate</name>
    </ligand>
</feature>
<feature type="active site" description="Proton acceptor" evidence="2">
    <location>
        <position position="74"/>
    </location>
</feature>
<comment type="subunit">
    <text evidence="2">Homodimer.</text>
</comment>
<feature type="binding site" evidence="2">
    <location>
        <position position="39"/>
    </location>
    <ligand>
        <name>substrate</name>
    </ligand>
</feature>
<dbReference type="PROSITE" id="PS01066">
    <property type="entry name" value="UPP_SYNTHASE"/>
    <property type="match status" value="1"/>
</dbReference>
<dbReference type="GO" id="GO:0008834">
    <property type="term" value="F:ditrans,polycis-undecaprenyl-diphosphate synthase [(2E,6E)-farnesyl-diphosphate specific] activity"/>
    <property type="evidence" value="ECO:0007669"/>
    <property type="project" value="TreeGrafter"/>
</dbReference>
<dbReference type="Pfam" id="PF01255">
    <property type="entry name" value="Prenyltransf"/>
    <property type="match status" value="1"/>
</dbReference>
<feature type="binding site" evidence="2">
    <location>
        <begin position="71"/>
        <end position="73"/>
    </location>
    <ligand>
        <name>substrate</name>
    </ligand>
</feature>
<feature type="binding site" evidence="2">
    <location>
        <position position="213"/>
    </location>
    <ligand>
        <name>Mg(2+)</name>
        <dbReference type="ChEBI" id="CHEBI:18420"/>
    </ligand>
</feature>
<keyword evidence="2" id="KW-0460">Magnesium</keyword>
<name>A0A7D4QMN4_9MICO</name>
<feature type="binding site" evidence="2">
    <location>
        <begin position="200"/>
        <end position="202"/>
    </location>
    <ligand>
        <name>substrate</name>
    </ligand>
</feature>
<dbReference type="AlphaFoldDB" id="A0A7D4QMN4"/>
<evidence type="ECO:0000313" key="3">
    <source>
        <dbReference type="EMBL" id="QKJ25187.1"/>
    </source>
</evidence>
<feature type="binding site" evidence="2">
    <location>
        <position position="75"/>
    </location>
    <ligand>
        <name>substrate</name>
    </ligand>
</feature>
<dbReference type="InterPro" id="IPR001441">
    <property type="entry name" value="UPP_synth-like"/>
</dbReference>
<sequence>MVQLFDPQRRPPVFSKVPKHIAVVMDGNGRWANARGLTRTEGHKAGEAALLEVIAGAIEAGVTHVTAYAFSTENWKRSPDEVRFLMGYNKEVLRRRRDLLDSWGVRIRWAGRRPKLWPTVINELLEAEKRTRSNSRLTLTMAVNYGGRQEILDAVNRMADEVSAGKLKPGSITEKTMQRFLYVPELPDVDLFLRSSGEMRTSNFLLWQSSYAEMMFLPTLWPDFTRETIWEAIDSFANRDRRFGQATDAPLN</sequence>
<protein>
    <recommendedName>
        <fullName evidence="2">Isoprenyl transferase</fullName>
        <ecNumber evidence="2">2.5.1.-</ecNumber>
    </recommendedName>
</protein>
<dbReference type="GO" id="GO:0016094">
    <property type="term" value="P:polyprenol biosynthetic process"/>
    <property type="evidence" value="ECO:0007669"/>
    <property type="project" value="TreeGrafter"/>
</dbReference>
<dbReference type="EC" id="2.5.1.-" evidence="2"/>
<dbReference type="NCBIfam" id="NF011404">
    <property type="entry name" value="PRK14829.1"/>
    <property type="match status" value="1"/>
</dbReference>
<dbReference type="Proteomes" id="UP000501003">
    <property type="component" value="Chromosome"/>
</dbReference>
<dbReference type="NCBIfam" id="TIGR00055">
    <property type="entry name" value="uppS"/>
    <property type="match status" value="1"/>
</dbReference>
<dbReference type="CDD" id="cd00475">
    <property type="entry name" value="Cis_IPPS"/>
    <property type="match status" value="1"/>
</dbReference>
<comment type="function">
    <text evidence="2">Catalyzes the condensation of isopentenyl diphosphate (IPP) with allylic pyrophosphates generating different type of terpenoids.</text>
</comment>
<gene>
    <name evidence="3" type="ORF">HRU87_03075</name>
</gene>
<dbReference type="GO" id="GO:0005886">
    <property type="term" value="C:plasma membrane"/>
    <property type="evidence" value="ECO:0007669"/>
    <property type="project" value="TreeGrafter"/>
</dbReference>
<accession>A0A7D4QMN4</accession>